<comment type="subunit">
    <text evidence="2 10">Heterotrimer of A, B and C subunits.</text>
</comment>
<dbReference type="Gene3D" id="1.10.10.410">
    <property type="match status" value="1"/>
</dbReference>
<comment type="caution">
    <text evidence="12">The sequence shown here is derived from an EMBL/GenBank/DDBJ whole genome shotgun (WGS) entry which is preliminary data.</text>
</comment>
<evidence type="ECO:0000256" key="6">
    <source>
        <dbReference type="ARBA" id="ARBA00022917"/>
    </source>
</evidence>
<dbReference type="InterPro" id="IPR017959">
    <property type="entry name" value="Asn/Gln-tRNA_amidoTrfase_suB/E"/>
</dbReference>
<reference evidence="12 13" key="1">
    <citation type="journal article" date="2016" name="Nat. Commun.">
        <title>Thousands of microbial genomes shed light on interconnected biogeochemical processes in an aquifer system.</title>
        <authorList>
            <person name="Anantharaman K."/>
            <person name="Brown C.T."/>
            <person name="Hug L.A."/>
            <person name="Sharon I."/>
            <person name="Castelle C.J."/>
            <person name="Probst A.J."/>
            <person name="Thomas B.C."/>
            <person name="Singh A."/>
            <person name="Wilkins M.J."/>
            <person name="Karaoz U."/>
            <person name="Brodie E.L."/>
            <person name="Williams K.H."/>
            <person name="Hubbard S.S."/>
            <person name="Banfield J.F."/>
        </authorList>
    </citation>
    <scope>NUCLEOTIDE SEQUENCE [LARGE SCALE GENOMIC DNA]</scope>
</reference>
<dbReference type="InterPro" id="IPR014746">
    <property type="entry name" value="Gln_synth/guanido_kin_cat_dom"/>
</dbReference>
<accession>A0A1F4X8N9</accession>
<comment type="similarity">
    <text evidence="1 10">Belongs to the GatB/GatE family. GatB subfamily.</text>
</comment>
<keyword evidence="6 10" id="KW-0648">Protein biosynthesis</keyword>
<dbReference type="SUPFAM" id="SSF89095">
    <property type="entry name" value="GatB/YqeY motif"/>
    <property type="match status" value="1"/>
</dbReference>
<dbReference type="InterPro" id="IPR006075">
    <property type="entry name" value="Asn/Gln-tRNA_Trfase_suB/E_cat"/>
</dbReference>
<dbReference type="GO" id="GO:0006412">
    <property type="term" value="P:translation"/>
    <property type="evidence" value="ECO:0007669"/>
    <property type="project" value="UniProtKB-UniRule"/>
</dbReference>
<organism evidence="12 13">
    <name type="scientific">candidate division WWE3 bacterium RIFOXYD1_FULL_39_9</name>
    <dbReference type="NCBI Taxonomy" id="1802649"/>
    <lineage>
        <taxon>Bacteria</taxon>
        <taxon>Katanobacteria</taxon>
    </lineage>
</organism>
<evidence type="ECO:0000256" key="5">
    <source>
        <dbReference type="ARBA" id="ARBA00022840"/>
    </source>
</evidence>
<dbReference type="InterPro" id="IPR004413">
    <property type="entry name" value="GatB"/>
</dbReference>
<dbReference type="AlphaFoldDB" id="A0A1F4X8N9"/>
<feature type="domain" description="Asn/Gln amidotransferase" evidence="11">
    <location>
        <begin position="328"/>
        <end position="432"/>
    </location>
</feature>
<evidence type="ECO:0000256" key="4">
    <source>
        <dbReference type="ARBA" id="ARBA00022741"/>
    </source>
</evidence>
<evidence type="ECO:0000256" key="3">
    <source>
        <dbReference type="ARBA" id="ARBA00022598"/>
    </source>
</evidence>
<dbReference type="InterPro" id="IPR023168">
    <property type="entry name" value="GatB_Yqey_C_2"/>
</dbReference>
<evidence type="ECO:0000256" key="8">
    <source>
        <dbReference type="ARBA" id="ARBA00047380"/>
    </source>
</evidence>
<dbReference type="InterPro" id="IPR003789">
    <property type="entry name" value="Asn/Gln_tRNA_amidoTrase-B-like"/>
</dbReference>
<comment type="function">
    <text evidence="7 10">Allows the formation of correctly charged Asn-tRNA(Asn) or Gln-tRNA(Gln) through the transamidation of misacylated Asp-tRNA(Asn) or Glu-tRNA(Gln) in organisms which lack either or both of asparaginyl-tRNA or glutaminyl-tRNA synthetases. The reaction takes place in the presence of glutamine and ATP through an activated phospho-Asp-tRNA(Asn) or phospho-Glu-tRNA(Gln).</text>
</comment>
<keyword evidence="4 10" id="KW-0547">Nucleotide-binding</keyword>
<protein>
    <recommendedName>
        <fullName evidence="10">Aspartyl/glutamyl-tRNA(Asn/Gln) amidotransferase subunit B</fullName>
        <shortName evidence="10">Asp/Glu-ADT subunit B</shortName>
        <ecNumber evidence="10">6.3.5.-</ecNumber>
    </recommendedName>
</protein>
<comment type="catalytic activity">
    <reaction evidence="8 10">
        <text>L-aspartyl-tRNA(Asn) + L-glutamine + ATP + H2O = L-asparaginyl-tRNA(Asn) + L-glutamate + ADP + phosphate + 2 H(+)</text>
        <dbReference type="Rhea" id="RHEA:14513"/>
        <dbReference type="Rhea" id="RHEA-COMP:9674"/>
        <dbReference type="Rhea" id="RHEA-COMP:9677"/>
        <dbReference type="ChEBI" id="CHEBI:15377"/>
        <dbReference type="ChEBI" id="CHEBI:15378"/>
        <dbReference type="ChEBI" id="CHEBI:29985"/>
        <dbReference type="ChEBI" id="CHEBI:30616"/>
        <dbReference type="ChEBI" id="CHEBI:43474"/>
        <dbReference type="ChEBI" id="CHEBI:58359"/>
        <dbReference type="ChEBI" id="CHEBI:78515"/>
        <dbReference type="ChEBI" id="CHEBI:78516"/>
        <dbReference type="ChEBI" id="CHEBI:456216"/>
    </reaction>
</comment>
<gene>
    <name evidence="10" type="primary">gatB</name>
    <name evidence="12" type="ORF">A2619_03020</name>
</gene>
<name>A0A1F4X8N9_UNCKA</name>
<sequence>MTYKLVLGLEIHLHLKTKTKMFCRCDANIYDAEPNTHTCPTCLGLPGALPVPNFEAVSKEQLLGLALGCELNTDSRFDRKHYSYPDLPKGYQISQYKQPLCLSGSLKLSSGFVAEIERIHLEEDTAKSMHEGSKTLIDFNKSGMPLVEIVTTPCFRNVEDAVEFCKKIQEVVRTLEIGDVDMEKGQMRLEANISLRTQEMEDKNELPPYKVEIKNINSFRFMERAVKAEMVRQEELLTKGERVAQENRGFNEATGKTVSQRSKEQAEDYRYFPEPDIPPMHFEAEHIENLRKQLPELPAQKYEKYLQMGLAQNEADFLSSFTNRHFAQLFTDVVAMGESAKLVASMIVNKPEFRELNAKEFTSKLKSLHDKLTDTSELGKILDKIIENNPAAVNDYKNGKANAAEFIVGQVMRETKGKADANVTRELLKEKLK</sequence>
<dbReference type="SMART" id="SM00845">
    <property type="entry name" value="GatB_Yqey"/>
    <property type="match status" value="1"/>
</dbReference>
<dbReference type="GO" id="GO:0005524">
    <property type="term" value="F:ATP binding"/>
    <property type="evidence" value="ECO:0007669"/>
    <property type="project" value="UniProtKB-KW"/>
</dbReference>
<evidence type="ECO:0000256" key="1">
    <source>
        <dbReference type="ARBA" id="ARBA00005306"/>
    </source>
</evidence>
<dbReference type="PANTHER" id="PTHR11659:SF0">
    <property type="entry name" value="GLUTAMYL-TRNA(GLN) AMIDOTRANSFERASE SUBUNIT B, MITOCHONDRIAL"/>
    <property type="match status" value="1"/>
</dbReference>
<dbReference type="InterPro" id="IPR018027">
    <property type="entry name" value="Asn/Gln_amidotransferase"/>
</dbReference>
<evidence type="ECO:0000256" key="2">
    <source>
        <dbReference type="ARBA" id="ARBA00011123"/>
    </source>
</evidence>
<proteinExistence type="inferred from homology"/>
<dbReference type="HAMAP" id="MF_00121">
    <property type="entry name" value="GatB"/>
    <property type="match status" value="1"/>
</dbReference>
<dbReference type="NCBIfam" id="TIGR00133">
    <property type="entry name" value="gatB"/>
    <property type="match status" value="1"/>
</dbReference>
<dbReference type="NCBIfam" id="NF004012">
    <property type="entry name" value="PRK05477.1-2"/>
    <property type="match status" value="1"/>
</dbReference>
<evidence type="ECO:0000313" key="13">
    <source>
        <dbReference type="Proteomes" id="UP000176815"/>
    </source>
</evidence>
<dbReference type="Proteomes" id="UP000176815">
    <property type="component" value="Unassembled WGS sequence"/>
</dbReference>
<evidence type="ECO:0000259" key="11">
    <source>
        <dbReference type="SMART" id="SM00845"/>
    </source>
</evidence>
<dbReference type="GO" id="GO:0070681">
    <property type="term" value="P:glutaminyl-tRNAGln biosynthesis via transamidation"/>
    <property type="evidence" value="ECO:0007669"/>
    <property type="project" value="TreeGrafter"/>
</dbReference>
<keyword evidence="5 10" id="KW-0067">ATP-binding</keyword>
<evidence type="ECO:0000256" key="7">
    <source>
        <dbReference type="ARBA" id="ARBA00024799"/>
    </source>
</evidence>
<dbReference type="EC" id="6.3.5.-" evidence="10"/>
<dbReference type="FunFam" id="1.10.10.410:FF:000001">
    <property type="entry name" value="Aspartyl/glutamyl-tRNA(Asn/Gln) amidotransferase subunit B"/>
    <property type="match status" value="1"/>
</dbReference>
<evidence type="ECO:0000313" key="12">
    <source>
        <dbReference type="EMBL" id="OGC78028.1"/>
    </source>
</evidence>
<evidence type="ECO:0000256" key="9">
    <source>
        <dbReference type="ARBA" id="ARBA00047913"/>
    </source>
</evidence>
<dbReference type="GO" id="GO:0050566">
    <property type="term" value="F:asparaginyl-tRNA synthase (glutamine-hydrolyzing) activity"/>
    <property type="evidence" value="ECO:0007669"/>
    <property type="project" value="RHEA"/>
</dbReference>
<keyword evidence="3 10" id="KW-0436">Ligase</keyword>
<dbReference type="Pfam" id="PF02934">
    <property type="entry name" value="GatB_N"/>
    <property type="match status" value="1"/>
</dbReference>
<evidence type="ECO:0000256" key="10">
    <source>
        <dbReference type="HAMAP-Rule" id="MF_00121"/>
    </source>
</evidence>
<comment type="catalytic activity">
    <reaction evidence="9 10">
        <text>L-glutamyl-tRNA(Gln) + L-glutamine + ATP + H2O = L-glutaminyl-tRNA(Gln) + L-glutamate + ADP + phosphate + H(+)</text>
        <dbReference type="Rhea" id="RHEA:17521"/>
        <dbReference type="Rhea" id="RHEA-COMP:9681"/>
        <dbReference type="Rhea" id="RHEA-COMP:9684"/>
        <dbReference type="ChEBI" id="CHEBI:15377"/>
        <dbReference type="ChEBI" id="CHEBI:15378"/>
        <dbReference type="ChEBI" id="CHEBI:29985"/>
        <dbReference type="ChEBI" id="CHEBI:30616"/>
        <dbReference type="ChEBI" id="CHEBI:43474"/>
        <dbReference type="ChEBI" id="CHEBI:58359"/>
        <dbReference type="ChEBI" id="CHEBI:78520"/>
        <dbReference type="ChEBI" id="CHEBI:78521"/>
        <dbReference type="ChEBI" id="CHEBI:456216"/>
    </reaction>
</comment>
<dbReference type="GO" id="GO:0050567">
    <property type="term" value="F:glutaminyl-tRNA synthase (glutamine-hydrolyzing) activity"/>
    <property type="evidence" value="ECO:0007669"/>
    <property type="project" value="UniProtKB-UniRule"/>
</dbReference>
<dbReference type="EMBL" id="MEWG01000008">
    <property type="protein sequence ID" value="OGC78028.1"/>
    <property type="molecule type" value="Genomic_DNA"/>
</dbReference>
<dbReference type="SUPFAM" id="SSF55931">
    <property type="entry name" value="Glutamine synthetase/guanido kinase"/>
    <property type="match status" value="1"/>
</dbReference>
<dbReference type="Pfam" id="PF02637">
    <property type="entry name" value="GatB_Yqey"/>
    <property type="match status" value="1"/>
</dbReference>
<dbReference type="PANTHER" id="PTHR11659">
    <property type="entry name" value="GLUTAMYL-TRNA GLN AMIDOTRANSFERASE SUBUNIT B MITOCHONDRIAL AND PROKARYOTIC PET112-RELATED"/>
    <property type="match status" value="1"/>
</dbReference>